<feature type="region of interest" description="Disordered" evidence="4">
    <location>
        <begin position="693"/>
        <end position="716"/>
    </location>
</feature>
<dbReference type="Pfam" id="PF13472">
    <property type="entry name" value="Lipase_GDSL_2"/>
    <property type="match status" value="1"/>
</dbReference>
<protein>
    <submittedName>
        <fullName evidence="9">Trafficking protein particle complex subunit 10</fullName>
    </submittedName>
</protein>
<feature type="domain" description="TRAPPC10/Trs130 N-terminal" evidence="7">
    <location>
        <begin position="120"/>
        <end position="252"/>
    </location>
</feature>
<feature type="domain" description="TRAPPC10/Trs130 N-terminal" evidence="7">
    <location>
        <begin position="277"/>
        <end position="449"/>
    </location>
</feature>
<dbReference type="InterPro" id="IPR045126">
    <property type="entry name" value="TRAPPC10/Trs130"/>
</dbReference>
<feature type="domain" description="TRAPPC10/Trs130 C-terminal" evidence="5">
    <location>
        <begin position="1375"/>
        <end position="1510"/>
    </location>
</feature>
<evidence type="ECO:0000259" key="5">
    <source>
        <dbReference type="Pfam" id="PF12584"/>
    </source>
</evidence>
<feature type="region of interest" description="Disordered" evidence="4">
    <location>
        <begin position="195"/>
        <end position="220"/>
    </location>
</feature>
<dbReference type="InterPro" id="IPR013830">
    <property type="entry name" value="SGNH_hydro"/>
</dbReference>
<accession>A0A9Q8ZEG8</accession>
<name>A0A9Q8ZEG8_CURCL</name>
<evidence type="ECO:0000256" key="3">
    <source>
        <dbReference type="ARBA" id="ARBA00023034"/>
    </source>
</evidence>
<dbReference type="PANTHER" id="PTHR13251:SF3">
    <property type="entry name" value="TRAFFICKING PROTEIN PARTICLE COMPLEX SUBUNIT 10"/>
    <property type="match status" value="1"/>
</dbReference>
<evidence type="ECO:0000259" key="8">
    <source>
        <dbReference type="Pfam" id="PF23274"/>
    </source>
</evidence>
<feature type="region of interest" description="Disordered" evidence="4">
    <location>
        <begin position="557"/>
        <end position="613"/>
    </location>
</feature>
<dbReference type="GO" id="GO:0034498">
    <property type="term" value="P:early endosome to Golgi transport"/>
    <property type="evidence" value="ECO:0007669"/>
    <property type="project" value="TreeGrafter"/>
</dbReference>
<feature type="compositionally biased region" description="Polar residues" evidence="4">
    <location>
        <begin position="600"/>
        <end position="612"/>
    </location>
</feature>
<dbReference type="Gene3D" id="3.40.50.1110">
    <property type="entry name" value="SGNH hydrolase"/>
    <property type="match status" value="1"/>
</dbReference>
<dbReference type="GO" id="GO:1990071">
    <property type="term" value="C:TRAPPII protein complex"/>
    <property type="evidence" value="ECO:0007669"/>
    <property type="project" value="InterPro"/>
</dbReference>
<dbReference type="EMBL" id="CP089279">
    <property type="protein sequence ID" value="USP80507.1"/>
    <property type="molecule type" value="Genomic_DNA"/>
</dbReference>
<dbReference type="InterPro" id="IPR055505">
    <property type="entry name" value="DUF7077"/>
</dbReference>
<evidence type="ECO:0000259" key="7">
    <source>
        <dbReference type="Pfam" id="PF23036"/>
    </source>
</evidence>
<feature type="compositionally biased region" description="Low complexity" evidence="4">
    <location>
        <begin position="565"/>
        <end position="579"/>
    </location>
</feature>
<evidence type="ECO:0000313" key="10">
    <source>
        <dbReference type="Proteomes" id="UP001056012"/>
    </source>
</evidence>
<feature type="region of interest" description="Disordered" evidence="4">
    <location>
        <begin position="86"/>
        <end position="108"/>
    </location>
</feature>
<dbReference type="InterPro" id="IPR022233">
    <property type="entry name" value="TRAPPC10/Trs130_C"/>
</dbReference>
<dbReference type="InterPro" id="IPR036514">
    <property type="entry name" value="SGNH_hydro_sf"/>
</dbReference>
<evidence type="ECO:0000259" key="6">
    <source>
        <dbReference type="Pfam" id="PF13472"/>
    </source>
</evidence>
<proteinExistence type="predicted"/>
<dbReference type="CDD" id="cd01833">
    <property type="entry name" value="XynB_like"/>
    <property type="match status" value="1"/>
</dbReference>
<feature type="compositionally biased region" description="Basic and acidic residues" evidence="4">
    <location>
        <begin position="702"/>
        <end position="716"/>
    </location>
</feature>
<dbReference type="Pfam" id="PF12584">
    <property type="entry name" value="TRAPPC10"/>
    <property type="match status" value="1"/>
</dbReference>
<dbReference type="SUPFAM" id="SSF52266">
    <property type="entry name" value="SGNH hydrolase"/>
    <property type="match status" value="1"/>
</dbReference>
<sequence>MSVAGNDTPALGAAEDASRQTPAEPTVMDGLSSSKVTVEYHDPSGVFGLIQQDLAARLPLRNLHWKAPTRPLRSIDSLHVDLVPSPESAQAAGAAPSTSAPGQGMPMRTAQETFRAPNKEKERRHQIPGLRQTPYLKIYLLRCDDSDTYKSTARKQVREWVKDHTPPSQSSTANTQENHDAYEWMILHVVLPNTSAANQPHGSSSTATGEKEKSGAASRWTRGTTTLLEKLRADFNVSSKSAPDRVAQIRVPKEKVPPHMLPAAAPASSPVINEGPQEQDRAWQDVISRFKVLILLSFDLRVSQYEEDIRKNDAQRSFPGWNFNTFFILKEGLARGFESVGLVEDALLVYDELSIGLDSVIRDQSSEQAQGSVLLDYSDDLYQKAAELSKEQGKDDISNSASAVHDDRPINALRKDYRGLILANNISVFDFRLYIFARQMALLLRLGNSISARSDLALTLKPRPNAAVIQQSTDDSAIGMKSSAPAQDSEDLFSLADLCTRALHFITFAGRLLRDDLINGAKAHEATFEEYFVENVVRSWTFAALEQVLRETATASLPSDRLSADKSAGAAGKSRSFSGRGKESKSKSSDPKHPSRSSSLNRGRSTPDTPYAQTAPGAQVVFENGQYHDRPAAGQPSTIPSAKNGLQELAGTRAQLLAIQRRLLEHAGKNLGWNIGWNAVVASLNDKEDLTDVSLDEEEEAERVAEQEASKTKSGAELEKSRLGISAAALLTAMSSLQKFRQFYETLSDLIVKHYMAAGQNKSAETVLGDLAALKFELGDFAAAATYFGRMASYFAESRWNTVEATMLKMHARCLKKLNRKDEYVRTVLDLLAKSAASRMTSKNSSKRISAANLTTTYSHEWLNDDNVDTIDVFHEIVGYSQQLPYDVTVQMAKYFSDISVEPYVRHYDDKDGFQLRLQFKHLLEDEVEIRAAKIRLVSAVSNQAKDIWLEETGTIQLKKGVNRMWIGCNVNTIGPYMVDRIVLEAKRIVFVHEPLQKTEATTPLGIITSVSAHSLKAAKKARILCFPRSEAFQARIYLSHLINIDKPRHIEVEFSSGWNAITRADIRLKSASAGLRLRTADATVEAGDIKLGDSKQTPGVITIGGMAAESSATLKVPYDMETILQDLTVKIDIDYNTENGQFQYTSSFVIPVELPLDVNVHDHFKSKSLFSKFNIKTANLIPLELLGVSLEGSEEFDVHAPKQPKESLHVFPKQPVAVTYKVVKKTMDAAQKRRSRISMTGSLSLSVTYRCLNEDVLDRMRKLFAEAVENSPVHRLARLLTETFIGHLEHGILPQQYEKMALLGRLDLGAFEDMGWADCLESLPLVIRDDTQTWLQKWHEKNRVVSLEKDAQSNARHHVIAPPSPNPPRRMIITVSIPQTHILHTASLTLNSPSTAAHPPIATVGQPLMTTLRISHTRRWASSTSLVSAANLDDPTDPIDFVYTIDANPDVWLVAGQRRAHFSATEDQEHEWPIVLIPLRPGNTLLPNIDIRPRIKPKAEKAKADEQAEILNFLSFAHGLPHDASLVARKTTSLRVLPLGDSITWGYINGGGSNGYRERLLSDLKSGGYTVDFVGTQKSGTMADKDNQGFPGYTISQIRGVASGGLAFKPNVVLLHAGTNDLNRGNPASEPDADAPRRLGLLIDDVLKAVPNAVVIVAKIIPSKKSGLNATIKTFNNALPAIVAARANKGSKVSLVDMSVLGTNELSDDLHPNAAGYSHMGDIWYAGIKAAANSIPA</sequence>
<dbReference type="Pfam" id="PF23036">
    <property type="entry name" value="TRAPPC10_1st"/>
    <property type="match status" value="2"/>
</dbReference>
<dbReference type="Pfam" id="PF23274">
    <property type="entry name" value="DUF7077"/>
    <property type="match status" value="1"/>
</dbReference>
<comment type="subcellular location">
    <subcellularLocation>
        <location evidence="1">Golgi apparatus</location>
    </subcellularLocation>
</comment>
<dbReference type="GO" id="GO:0006891">
    <property type="term" value="P:intra-Golgi vesicle-mediated transport"/>
    <property type="evidence" value="ECO:0007669"/>
    <property type="project" value="TreeGrafter"/>
</dbReference>
<feature type="compositionally biased region" description="Polar residues" evidence="4">
    <location>
        <begin position="195"/>
        <end position="208"/>
    </location>
</feature>
<keyword evidence="10" id="KW-1185">Reference proteome</keyword>
<evidence type="ECO:0000256" key="4">
    <source>
        <dbReference type="SAM" id="MobiDB-lite"/>
    </source>
</evidence>
<keyword evidence="2" id="KW-0813">Transport</keyword>
<feature type="compositionally biased region" description="Basic and acidic residues" evidence="4">
    <location>
        <begin position="580"/>
        <end position="593"/>
    </location>
</feature>
<organism evidence="9 10">
    <name type="scientific">Curvularia clavata</name>
    <dbReference type="NCBI Taxonomy" id="95742"/>
    <lineage>
        <taxon>Eukaryota</taxon>
        <taxon>Fungi</taxon>
        <taxon>Dikarya</taxon>
        <taxon>Ascomycota</taxon>
        <taxon>Pezizomycotina</taxon>
        <taxon>Dothideomycetes</taxon>
        <taxon>Pleosporomycetidae</taxon>
        <taxon>Pleosporales</taxon>
        <taxon>Pleosporineae</taxon>
        <taxon>Pleosporaceae</taxon>
        <taxon>Curvularia</taxon>
    </lineage>
</organism>
<dbReference type="Pfam" id="PF24965">
    <property type="entry name" value="TRS130_4HB"/>
    <property type="match status" value="1"/>
</dbReference>
<feature type="region of interest" description="Disordered" evidence="4">
    <location>
        <begin position="1"/>
        <end position="29"/>
    </location>
</feature>
<evidence type="ECO:0000256" key="1">
    <source>
        <dbReference type="ARBA" id="ARBA00004555"/>
    </source>
</evidence>
<feature type="domain" description="SGNH hydrolase-type esterase" evidence="6">
    <location>
        <begin position="1540"/>
        <end position="1718"/>
    </location>
</feature>
<reference evidence="9" key="1">
    <citation type="submission" date="2021-12" db="EMBL/GenBank/DDBJ databases">
        <title>Curvularia clavata genome.</title>
        <authorList>
            <person name="Cao Y."/>
        </authorList>
    </citation>
    <scope>NUCLEOTIDE SEQUENCE</scope>
    <source>
        <strain evidence="9">Yc1106</strain>
    </source>
</reference>
<dbReference type="InterPro" id="IPR056913">
    <property type="entry name" value="TRAPPC10/Trs130_N"/>
</dbReference>
<dbReference type="Proteomes" id="UP001056012">
    <property type="component" value="Chromosome 6"/>
</dbReference>
<gene>
    <name evidence="9" type="ORF">yc1106_07781</name>
</gene>
<dbReference type="PANTHER" id="PTHR13251">
    <property type="entry name" value="EPILEPSY HOLOPROSENCEPHALY CANDIDATE 1/TMEM1"/>
    <property type="match status" value="1"/>
</dbReference>
<dbReference type="OrthoDB" id="10256906at2759"/>
<evidence type="ECO:0000256" key="2">
    <source>
        <dbReference type="ARBA" id="ARBA00022448"/>
    </source>
</evidence>
<keyword evidence="3" id="KW-0333">Golgi apparatus</keyword>
<evidence type="ECO:0000313" key="9">
    <source>
        <dbReference type="EMBL" id="USP80507.1"/>
    </source>
</evidence>
<feature type="compositionally biased region" description="Low complexity" evidence="4">
    <location>
        <begin position="86"/>
        <end position="104"/>
    </location>
</feature>
<dbReference type="GO" id="GO:0005829">
    <property type="term" value="C:cytosol"/>
    <property type="evidence" value="ECO:0007669"/>
    <property type="project" value="GOC"/>
</dbReference>
<feature type="domain" description="DUF7077" evidence="8">
    <location>
        <begin position="1031"/>
        <end position="1152"/>
    </location>
</feature>
<dbReference type="VEuPathDB" id="FungiDB:yc1106_07781"/>